<keyword evidence="7 10" id="KW-0804">Transcription</keyword>
<keyword evidence="5 10" id="KW-0805">Transcription regulation</keyword>
<dbReference type="InterPro" id="IPR037212">
    <property type="entry name" value="Med7/Med21-like"/>
</dbReference>
<keyword evidence="6 10" id="KW-0010">Activator</keyword>
<dbReference type="Pfam" id="PF05983">
    <property type="entry name" value="Med7"/>
    <property type="match status" value="1"/>
</dbReference>
<dbReference type="InterPro" id="IPR044888">
    <property type="entry name" value="Mediatior_Med7_sf"/>
</dbReference>
<evidence type="ECO:0000256" key="5">
    <source>
        <dbReference type="ARBA" id="ARBA00023015"/>
    </source>
</evidence>
<dbReference type="PANTHER" id="PTHR21428">
    <property type="entry name" value="MEDIATOR OF RNA POLYMERASE II TRANSCRIPTION SUBUNIT 7"/>
    <property type="match status" value="1"/>
</dbReference>
<reference evidence="12 13" key="1">
    <citation type="submission" date="2024-09" db="EMBL/GenBank/DDBJ databases">
        <title>Rethinking Asexuality: The Enigmatic Case of Functional Sexual Genes in Lepraria (Stereocaulaceae).</title>
        <authorList>
            <person name="Doellman M."/>
            <person name="Sun Y."/>
            <person name="Barcenas-Pena A."/>
            <person name="Lumbsch H.T."/>
            <person name="Grewe F."/>
        </authorList>
    </citation>
    <scope>NUCLEOTIDE SEQUENCE [LARGE SCALE GENOMIC DNA]</scope>
    <source>
        <strain evidence="12 13">Mercado 3170</strain>
    </source>
</reference>
<evidence type="ECO:0000256" key="10">
    <source>
        <dbReference type="RuleBase" id="RU364060"/>
    </source>
</evidence>
<evidence type="ECO:0000256" key="9">
    <source>
        <dbReference type="ARBA" id="ARBA00025687"/>
    </source>
</evidence>
<evidence type="ECO:0000256" key="8">
    <source>
        <dbReference type="ARBA" id="ARBA00023242"/>
    </source>
</evidence>
<organism evidence="12 13">
    <name type="scientific">Stereocaulon virgatum</name>
    <dbReference type="NCBI Taxonomy" id="373712"/>
    <lineage>
        <taxon>Eukaryota</taxon>
        <taxon>Fungi</taxon>
        <taxon>Dikarya</taxon>
        <taxon>Ascomycota</taxon>
        <taxon>Pezizomycotina</taxon>
        <taxon>Lecanoromycetes</taxon>
        <taxon>OSLEUM clade</taxon>
        <taxon>Lecanoromycetidae</taxon>
        <taxon>Lecanorales</taxon>
        <taxon>Lecanorineae</taxon>
        <taxon>Stereocaulaceae</taxon>
        <taxon>Stereocaulon</taxon>
    </lineage>
</organism>
<evidence type="ECO:0000313" key="12">
    <source>
        <dbReference type="EMBL" id="KAL2044793.1"/>
    </source>
</evidence>
<dbReference type="InterPro" id="IPR009244">
    <property type="entry name" value="Mediatior_Med7"/>
</dbReference>
<accession>A0ABR4AI62</accession>
<evidence type="ECO:0000256" key="7">
    <source>
        <dbReference type="ARBA" id="ARBA00023163"/>
    </source>
</evidence>
<evidence type="ECO:0000256" key="6">
    <source>
        <dbReference type="ARBA" id="ARBA00023159"/>
    </source>
</evidence>
<dbReference type="PANTHER" id="PTHR21428:SF11">
    <property type="entry name" value="MEDIATOR OF RNA POLYMERASE II TRANSCRIPTION SUBUNIT 7"/>
    <property type="match status" value="1"/>
</dbReference>
<evidence type="ECO:0000256" key="11">
    <source>
        <dbReference type="SAM" id="MobiDB-lite"/>
    </source>
</evidence>
<dbReference type="SUPFAM" id="SSF140718">
    <property type="entry name" value="Mediator hinge subcomplex-like"/>
    <property type="match status" value="1"/>
</dbReference>
<keyword evidence="8 10" id="KW-0539">Nucleus</keyword>
<dbReference type="Gene3D" id="6.10.140.1520">
    <property type="match status" value="1"/>
</dbReference>
<dbReference type="EMBL" id="JBEFKJ010000008">
    <property type="protein sequence ID" value="KAL2044793.1"/>
    <property type="molecule type" value="Genomic_DNA"/>
</dbReference>
<comment type="similarity">
    <text evidence="2 10">Belongs to the Mediator complex subunit 7 family.</text>
</comment>
<comment type="subcellular location">
    <subcellularLocation>
        <location evidence="1 10">Nucleus</location>
    </subcellularLocation>
</comment>
<dbReference type="Proteomes" id="UP001590950">
    <property type="component" value="Unassembled WGS sequence"/>
</dbReference>
<sequence length="235" mass="26284">MAEQPQPTAISAAFPAPPPFYKSFTPQNLAQLAQQSAPHSQSSTGTFPPSTPIPDLTSLPPELRNLIPPPLPPNGQYRSFGTLHNINPTPSDENTLTPTPTRLKGLTHELLFTFLSLTHTLATNPGAYPPVWEHLQETFQDVFKVLNAYRPHQARETLILMMEEQVRTIRAETDAVRESVGRAREVVERLGKGGEGGDMNGSIGEVESEGEKRRRIYEMREKRVWEVLEREVGRI</sequence>
<feature type="region of interest" description="Disordered" evidence="11">
    <location>
        <begin position="1"/>
        <end position="74"/>
    </location>
</feature>
<dbReference type="Gene3D" id="6.10.140.200">
    <property type="match status" value="1"/>
</dbReference>
<evidence type="ECO:0000313" key="13">
    <source>
        <dbReference type="Proteomes" id="UP001590950"/>
    </source>
</evidence>
<evidence type="ECO:0000256" key="4">
    <source>
        <dbReference type="ARBA" id="ARBA00020631"/>
    </source>
</evidence>
<comment type="caution">
    <text evidence="12">The sequence shown here is derived from an EMBL/GenBank/DDBJ whole genome shotgun (WGS) entry which is preliminary data.</text>
</comment>
<evidence type="ECO:0000256" key="3">
    <source>
        <dbReference type="ARBA" id="ARBA00011837"/>
    </source>
</evidence>
<protein>
    <recommendedName>
        <fullName evidence="4 10">Mediator of RNA polymerase II transcription subunit 7</fullName>
    </recommendedName>
</protein>
<evidence type="ECO:0000256" key="2">
    <source>
        <dbReference type="ARBA" id="ARBA00009994"/>
    </source>
</evidence>
<keyword evidence="13" id="KW-1185">Reference proteome</keyword>
<gene>
    <name evidence="12" type="ORF">N7G274_002568</name>
</gene>
<feature type="compositionally biased region" description="Polar residues" evidence="11">
    <location>
        <begin position="24"/>
        <end position="48"/>
    </location>
</feature>
<comment type="subunit">
    <text evidence="3 10">Component of the Mediator complex.</text>
</comment>
<proteinExistence type="inferred from homology"/>
<name>A0ABR4AI62_9LECA</name>
<comment type="function">
    <text evidence="9">Component of the Mediator complex, a coactivator involved in the regulated transcription of nearly all RNA polymerase II-dependent genes. Mediator functions as a bridge to convey information from gene-specific regulatory proteins to the basal RNA polymerase II transcription machinery. Mediator is recruited to promoters by direct interactions with regulatory proteins and serves as a scaffold for the assembly of a functional preinitiation complex with RNA polymerase II and the general transcription factors.</text>
</comment>
<evidence type="ECO:0000256" key="1">
    <source>
        <dbReference type="ARBA" id="ARBA00004123"/>
    </source>
</evidence>